<dbReference type="Proteomes" id="UP000002383">
    <property type="component" value="Chromosome"/>
</dbReference>
<evidence type="ECO:0000313" key="2">
    <source>
        <dbReference type="EMBL" id="ACL72851.1"/>
    </source>
</evidence>
<organism evidence="2 3">
    <name type="scientific">Thioalkalivibrio sulfidiphilus (strain HL-EbGR7)</name>
    <dbReference type="NCBI Taxonomy" id="396588"/>
    <lineage>
        <taxon>Bacteria</taxon>
        <taxon>Pseudomonadati</taxon>
        <taxon>Pseudomonadota</taxon>
        <taxon>Gammaproteobacteria</taxon>
        <taxon>Chromatiales</taxon>
        <taxon>Ectothiorhodospiraceae</taxon>
        <taxon>Thioalkalivibrio</taxon>
    </lineage>
</organism>
<evidence type="ECO:0000313" key="3">
    <source>
        <dbReference type="Proteomes" id="UP000002383"/>
    </source>
</evidence>
<protein>
    <recommendedName>
        <fullName evidence="1">PD-(D/E)XK endonuclease-like domain-containing protein</fullName>
    </recommendedName>
</protein>
<dbReference type="KEGG" id="tgr:Tgr7_1769"/>
<feature type="domain" description="PD-(D/E)XK endonuclease-like" evidence="1">
    <location>
        <begin position="3"/>
        <end position="224"/>
    </location>
</feature>
<accession>B8GSE7</accession>
<evidence type="ECO:0000259" key="1">
    <source>
        <dbReference type="Pfam" id="PF12705"/>
    </source>
</evidence>
<keyword evidence="3" id="KW-1185">Reference proteome</keyword>
<reference evidence="2 3" key="1">
    <citation type="journal article" date="2011" name="Stand. Genomic Sci.">
        <title>Complete genome sequence of 'Thioalkalivibrio sulfidophilus' HL-EbGr7.</title>
        <authorList>
            <person name="Muyzer G."/>
            <person name="Sorokin D.Y."/>
            <person name="Mavromatis K."/>
            <person name="Lapidus A."/>
            <person name="Clum A."/>
            <person name="Ivanova N."/>
            <person name="Pati A."/>
            <person name="d'Haeseleer P."/>
            <person name="Woyke T."/>
            <person name="Kyrpides N.C."/>
        </authorList>
    </citation>
    <scope>NUCLEOTIDE SEQUENCE [LARGE SCALE GENOMIC DNA]</scope>
    <source>
        <strain evidence="2 3">HL-EbGR7</strain>
    </source>
</reference>
<dbReference type="RefSeq" id="WP_012638333.1">
    <property type="nucleotide sequence ID" value="NC_011901.1"/>
</dbReference>
<dbReference type="EMBL" id="CP001339">
    <property type="protein sequence ID" value="ACL72851.1"/>
    <property type="molecule type" value="Genomic_DNA"/>
</dbReference>
<dbReference type="Pfam" id="PF12705">
    <property type="entry name" value="PDDEXK_1"/>
    <property type="match status" value="1"/>
</dbReference>
<dbReference type="AlphaFoldDB" id="B8GSE7"/>
<proteinExistence type="predicted"/>
<dbReference type="eggNOG" id="COG2887">
    <property type="taxonomic scope" value="Bacteria"/>
</dbReference>
<dbReference type="HOGENOM" id="CLU_089295_0_0_6"/>
<gene>
    <name evidence="2" type="ordered locus">Tgr7_1769</name>
</gene>
<dbReference type="InterPro" id="IPR011604">
    <property type="entry name" value="PDDEXK-like_dom_sf"/>
</dbReference>
<dbReference type="InterPro" id="IPR038726">
    <property type="entry name" value="PDDEXK_AddAB-type"/>
</dbReference>
<name>B8GSE7_THISH</name>
<dbReference type="Gene3D" id="3.90.320.10">
    <property type="match status" value="1"/>
</dbReference>
<sequence>MDLSRTAIEQYLRCPQCFYMERRRGVKSLKMVPLTLAVATDALLKNEFDAVRPTGAMHPLWEREGLNVRACNHEQMDSWRSNRHGVRVQRSDGAVVFGAVDDIWEDRETGELHVVDYKSTSKKGVPDIDSGFGDSYKRQAEIYQWLLRQSGFTISPVAYFLYVNGSKEGGFYDEGLQGRMRFETTLIPYEGDDSWVGQAVDEAIECLEQDLVPDAGSECDVCRYLRERTNAVLT</sequence>
<dbReference type="STRING" id="396588.Tgr7_1769"/>